<evidence type="ECO:0000313" key="3">
    <source>
        <dbReference type="Proteomes" id="UP000477911"/>
    </source>
</evidence>
<evidence type="ECO:0000256" key="1">
    <source>
        <dbReference type="SAM" id="Phobius"/>
    </source>
</evidence>
<proteinExistence type="predicted"/>
<reference evidence="2 3" key="1">
    <citation type="submission" date="2019-12" db="EMBL/GenBank/DDBJ databases">
        <authorList>
            <person name="Li M."/>
        </authorList>
    </citation>
    <scope>NUCLEOTIDE SEQUENCE [LARGE SCALE GENOMIC DNA]</scope>
    <source>
        <strain evidence="2 3">GBMRC 2024</strain>
    </source>
</reference>
<dbReference type="Proteomes" id="UP000477911">
    <property type="component" value="Unassembled WGS sequence"/>
</dbReference>
<feature type="transmembrane region" description="Helical" evidence="1">
    <location>
        <begin position="53"/>
        <end position="72"/>
    </location>
</feature>
<gene>
    <name evidence="2" type="ORF">GR170_10260</name>
</gene>
<dbReference type="InterPro" id="IPR006726">
    <property type="entry name" value="PHBA_efflux_AaeB/fusaric-R"/>
</dbReference>
<feature type="transmembrane region" description="Helical" evidence="1">
    <location>
        <begin position="301"/>
        <end position="322"/>
    </location>
</feature>
<feature type="transmembrane region" description="Helical" evidence="1">
    <location>
        <begin position="12"/>
        <end position="33"/>
    </location>
</feature>
<dbReference type="Pfam" id="PF04632">
    <property type="entry name" value="FUSC"/>
    <property type="match status" value="2"/>
</dbReference>
<evidence type="ECO:0008006" key="4">
    <source>
        <dbReference type="Google" id="ProtNLM"/>
    </source>
</evidence>
<sequence>MQTPDLARAFRLFVAAFGSLAIAMALGLHNPFWAAMPVWVVSQPFREDLLIRGILRVLGTLAGAAYGVAILHLGTSPEVLLPGIALGAGLGVGLAFWIGTVYSYGALLFAMTTAVVLLPVVASDAQPLGLALDRVACTLIGVVVVTLVTFFFTPSRGTPQPLRQAHKTGTPLQRGLIAAATAACGMTLVLTFPTPEALGGALAICIFGCLVSSMPDPRMPLKFLVPGVAIAVIAALSYRGILTVFDVQGLVPFLAITAVFLMGGALLRANPKTAPLGLDSNMCFLLAAEVGQIGHPLPVQAVSALALLGGACLCVLVFRPVLRPNLPAQGA</sequence>
<keyword evidence="1" id="KW-0472">Membrane</keyword>
<feature type="transmembrane region" description="Helical" evidence="1">
    <location>
        <begin position="135"/>
        <end position="152"/>
    </location>
</feature>
<keyword evidence="1" id="KW-0812">Transmembrane</keyword>
<feature type="transmembrane region" description="Helical" evidence="1">
    <location>
        <begin position="79"/>
        <end position="98"/>
    </location>
</feature>
<accession>A0A6L7G4D9</accession>
<comment type="caution">
    <text evidence="2">The sequence shown here is derived from an EMBL/GenBank/DDBJ whole genome shotgun (WGS) entry which is preliminary data.</text>
</comment>
<keyword evidence="1" id="KW-1133">Transmembrane helix</keyword>
<dbReference type="GO" id="GO:0005886">
    <property type="term" value="C:plasma membrane"/>
    <property type="evidence" value="ECO:0007669"/>
    <property type="project" value="InterPro"/>
</dbReference>
<dbReference type="RefSeq" id="WP_160894334.1">
    <property type="nucleotide sequence ID" value="NZ_WUMU01000009.1"/>
</dbReference>
<dbReference type="GO" id="GO:0022857">
    <property type="term" value="F:transmembrane transporter activity"/>
    <property type="evidence" value="ECO:0007669"/>
    <property type="project" value="InterPro"/>
</dbReference>
<organism evidence="2 3">
    <name type="scientific">Pseudooceanicola albus</name>
    <dbReference type="NCBI Taxonomy" id="2692189"/>
    <lineage>
        <taxon>Bacteria</taxon>
        <taxon>Pseudomonadati</taxon>
        <taxon>Pseudomonadota</taxon>
        <taxon>Alphaproteobacteria</taxon>
        <taxon>Rhodobacterales</taxon>
        <taxon>Paracoccaceae</taxon>
        <taxon>Pseudooceanicola</taxon>
    </lineage>
</organism>
<keyword evidence="3" id="KW-1185">Reference proteome</keyword>
<feature type="transmembrane region" description="Helical" evidence="1">
    <location>
        <begin position="104"/>
        <end position="123"/>
    </location>
</feature>
<feature type="transmembrane region" description="Helical" evidence="1">
    <location>
        <begin position="221"/>
        <end position="238"/>
    </location>
</feature>
<dbReference type="AlphaFoldDB" id="A0A6L7G4D9"/>
<feature type="transmembrane region" description="Helical" evidence="1">
    <location>
        <begin position="172"/>
        <end position="190"/>
    </location>
</feature>
<feature type="transmembrane region" description="Helical" evidence="1">
    <location>
        <begin position="250"/>
        <end position="269"/>
    </location>
</feature>
<name>A0A6L7G4D9_9RHOB</name>
<dbReference type="EMBL" id="WUMU01000009">
    <property type="protein sequence ID" value="MXN18220.1"/>
    <property type="molecule type" value="Genomic_DNA"/>
</dbReference>
<protein>
    <recommendedName>
        <fullName evidence="4">FUSC family protein</fullName>
    </recommendedName>
</protein>
<evidence type="ECO:0000313" key="2">
    <source>
        <dbReference type="EMBL" id="MXN18220.1"/>
    </source>
</evidence>